<evidence type="ECO:0000256" key="6">
    <source>
        <dbReference type="ARBA" id="ARBA00023136"/>
    </source>
</evidence>
<keyword evidence="4" id="KW-0812">Transmembrane</keyword>
<dbReference type="EMBL" id="BROH01000002">
    <property type="protein sequence ID" value="GKY87340.1"/>
    <property type="molecule type" value="Genomic_DNA"/>
</dbReference>
<evidence type="ECO:0000256" key="5">
    <source>
        <dbReference type="ARBA" id="ARBA00022989"/>
    </source>
</evidence>
<dbReference type="PANTHER" id="PTHR34584">
    <property type="entry name" value="NA(+)/H(+) ANTIPORTER SUBUNIT E1"/>
    <property type="match status" value="1"/>
</dbReference>
<reference evidence="7" key="1">
    <citation type="journal article" date="2023" name="Int. J. Syst. Evol. Microbiol.">
        <title>Sinisalibacter aestuarii sp. nov., isolated from estuarine sediment of the Arakawa River.</title>
        <authorList>
            <person name="Arafat S.T."/>
            <person name="Hirano S."/>
            <person name="Sato A."/>
            <person name="Takeuchi K."/>
            <person name="Yasuda T."/>
            <person name="Terahara T."/>
            <person name="Hamada M."/>
            <person name="Kobayashi T."/>
        </authorList>
    </citation>
    <scope>NUCLEOTIDE SEQUENCE</scope>
    <source>
        <strain evidence="7">B-399</strain>
    </source>
</reference>
<gene>
    <name evidence="7" type="ORF">STA1M1_12090</name>
</gene>
<comment type="caution">
    <text evidence="7">The sequence shown here is derived from an EMBL/GenBank/DDBJ whole genome shotgun (WGS) entry which is preliminary data.</text>
</comment>
<dbReference type="Pfam" id="PF01899">
    <property type="entry name" value="MNHE"/>
    <property type="match status" value="1"/>
</dbReference>
<dbReference type="PANTHER" id="PTHR34584:SF1">
    <property type="entry name" value="NA(+)_H(+) ANTIPORTER SUBUNIT E1"/>
    <property type="match status" value="1"/>
</dbReference>
<protein>
    <submittedName>
        <fullName evidence="7">Na+/H+ antiporter subunit E</fullName>
    </submittedName>
</protein>
<evidence type="ECO:0000256" key="3">
    <source>
        <dbReference type="ARBA" id="ARBA00022475"/>
    </source>
</evidence>
<name>A0ABQ5LSF3_9RHOB</name>
<evidence type="ECO:0000256" key="1">
    <source>
        <dbReference type="ARBA" id="ARBA00004651"/>
    </source>
</evidence>
<dbReference type="RefSeq" id="WP_281841330.1">
    <property type="nucleotide sequence ID" value="NZ_BROH01000002.1"/>
</dbReference>
<dbReference type="Proteomes" id="UP001144205">
    <property type="component" value="Unassembled WGS sequence"/>
</dbReference>
<organism evidence="7 8">
    <name type="scientific">Sinisalibacter aestuarii</name>
    <dbReference type="NCBI Taxonomy" id="2949426"/>
    <lineage>
        <taxon>Bacteria</taxon>
        <taxon>Pseudomonadati</taxon>
        <taxon>Pseudomonadota</taxon>
        <taxon>Alphaproteobacteria</taxon>
        <taxon>Rhodobacterales</taxon>
        <taxon>Roseobacteraceae</taxon>
        <taxon>Sinisalibacter</taxon>
    </lineage>
</organism>
<comment type="similarity">
    <text evidence="2">Belongs to the CPA3 antiporters (TC 2.A.63) subunit E family.</text>
</comment>
<evidence type="ECO:0000313" key="7">
    <source>
        <dbReference type="EMBL" id="GKY87340.1"/>
    </source>
</evidence>
<evidence type="ECO:0000256" key="2">
    <source>
        <dbReference type="ARBA" id="ARBA00006228"/>
    </source>
</evidence>
<keyword evidence="8" id="KW-1185">Reference proteome</keyword>
<keyword evidence="6" id="KW-0472">Membrane</keyword>
<keyword evidence="5" id="KW-1133">Transmembrane helix</keyword>
<keyword evidence="3" id="KW-1003">Cell membrane</keyword>
<evidence type="ECO:0000313" key="8">
    <source>
        <dbReference type="Proteomes" id="UP001144205"/>
    </source>
</evidence>
<sequence>MARSVDSAKLFGLLLLFWLLLNGSVAPGTIGVGAVVAALIVVFFGGSLSFLSGHRLTPDALIATLFYLGYFLRELVRANLAMARIVLSPSLPIRPAIVKLRTRLTDPVARLLLANSITLTPGTLSVELKGEWLYVHWVSATTTDPEEATREIVSGFEKYLEVMYG</sequence>
<comment type="subcellular location">
    <subcellularLocation>
        <location evidence="1">Cell membrane</location>
        <topology evidence="1">Multi-pass membrane protein</topology>
    </subcellularLocation>
</comment>
<dbReference type="InterPro" id="IPR002758">
    <property type="entry name" value="Cation_antiport_E"/>
</dbReference>
<proteinExistence type="inferred from homology"/>
<dbReference type="PIRSF" id="PIRSF019239">
    <property type="entry name" value="MrpE"/>
    <property type="match status" value="1"/>
</dbReference>
<evidence type="ECO:0000256" key="4">
    <source>
        <dbReference type="ARBA" id="ARBA00022692"/>
    </source>
</evidence>
<accession>A0ABQ5LSF3</accession>